<dbReference type="Gene3D" id="3.30.300.20">
    <property type="match status" value="1"/>
</dbReference>
<accession>A0A7C0Y8S0</accession>
<dbReference type="CDD" id="cd22533">
    <property type="entry name" value="KH-II_YlqC-like"/>
    <property type="match status" value="1"/>
</dbReference>
<dbReference type="HAMAP" id="MF_00088">
    <property type="entry name" value="KhpA"/>
    <property type="match status" value="1"/>
</dbReference>
<dbReference type="Pfam" id="PF13083">
    <property type="entry name" value="KH_KhpA-B"/>
    <property type="match status" value="1"/>
</dbReference>
<evidence type="ECO:0000256" key="2">
    <source>
        <dbReference type="ARBA" id="ARBA00022884"/>
    </source>
</evidence>
<dbReference type="AlphaFoldDB" id="A0A7C0Y8S0"/>
<dbReference type="GO" id="GO:0008360">
    <property type="term" value="P:regulation of cell shape"/>
    <property type="evidence" value="ECO:0007669"/>
    <property type="project" value="UniProtKB-KW"/>
</dbReference>
<dbReference type="PANTHER" id="PTHR34654:SF1">
    <property type="entry name" value="RNA-BINDING PROTEIN KHPA"/>
    <property type="match status" value="1"/>
</dbReference>
<dbReference type="InterPro" id="IPR009019">
    <property type="entry name" value="KH_sf_prok-type"/>
</dbReference>
<dbReference type="PANTHER" id="PTHR34654">
    <property type="entry name" value="UPF0109 PROTEIN SCO5592"/>
    <property type="match status" value="1"/>
</dbReference>
<protein>
    <recommendedName>
        <fullName evidence="3">RNA-binding protein KhpA</fullName>
    </recommendedName>
    <alternativeName>
        <fullName evidence="3">KH-domain protein A</fullName>
    </alternativeName>
</protein>
<keyword evidence="3" id="KW-0133">Cell shape</keyword>
<sequence length="76" mass="8592">MKELVEAMARAMVERPEEVQVNEIDGAKTVVLELRVAPEDLGRVIGKEGSRAKAMRTIINAANKDRDRRYILEIVE</sequence>
<keyword evidence="3" id="KW-0143">Chaperone</keyword>
<gene>
    <name evidence="3" type="primary">khpA</name>
    <name evidence="4" type="ORF">ENF32_01740</name>
</gene>
<evidence type="ECO:0000256" key="3">
    <source>
        <dbReference type="HAMAP-Rule" id="MF_00088"/>
    </source>
</evidence>
<dbReference type="InterPro" id="IPR015946">
    <property type="entry name" value="KH_dom-like_a/b"/>
</dbReference>
<dbReference type="PROSITE" id="PS50084">
    <property type="entry name" value="KH_TYPE_1"/>
    <property type="match status" value="1"/>
</dbReference>
<keyword evidence="2 3" id="KW-0694">RNA-binding</keyword>
<proteinExistence type="inferred from homology"/>
<dbReference type="SUPFAM" id="SSF54814">
    <property type="entry name" value="Prokaryotic type KH domain (KH-domain type II)"/>
    <property type="match status" value="1"/>
</dbReference>
<keyword evidence="3" id="KW-0961">Cell wall biogenesis/degradation</keyword>
<dbReference type="EMBL" id="DQWS01000066">
    <property type="protein sequence ID" value="HDD52776.1"/>
    <property type="molecule type" value="Genomic_DNA"/>
</dbReference>
<name>A0A7C0Y8S0_9BACT</name>
<dbReference type="GO" id="GO:0003723">
    <property type="term" value="F:RNA binding"/>
    <property type="evidence" value="ECO:0007669"/>
    <property type="project" value="UniProtKB-UniRule"/>
</dbReference>
<dbReference type="Proteomes" id="UP000885690">
    <property type="component" value="Unassembled WGS sequence"/>
</dbReference>
<dbReference type="InterPro" id="IPR020627">
    <property type="entry name" value="KhpA"/>
</dbReference>
<comment type="function">
    <text evidence="3">A probable RNA chaperone. Forms a complex with KhpB which binds to cellular RNA and controls its expression. Plays a role in peptidoglycan (PG) homeostasis and cell length regulation.</text>
</comment>
<comment type="caution">
    <text evidence="4">The sequence shown here is derived from an EMBL/GenBank/DDBJ whole genome shotgun (WGS) entry which is preliminary data.</text>
</comment>
<dbReference type="GO" id="GO:0071555">
    <property type="term" value="P:cell wall organization"/>
    <property type="evidence" value="ECO:0007669"/>
    <property type="project" value="UniProtKB-KW"/>
</dbReference>
<organism evidence="4">
    <name type="scientific">Thermosulfidibacter takaii</name>
    <dbReference type="NCBI Taxonomy" id="412593"/>
    <lineage>
        <taxon>Bacteria</taxon>
        <taxon>Pseudomonadati</taxon>
        <taxon>Thermosulfidibacterota</taxon>
        <taxon>Thermosulfidibacteria</taxon>
        <taxon>Thermosulfidibacterales</taxon>
        <taxon>Thermosulfidibacteraceae</taxon>
    </lineage>
</organism>
<evidence type="ECO:0000313" key="4">
    <source>
        <dbReference type="EMBL" id="HDD52776.1"/>
    </source>
</evidence>
<reference evidence="4" key="1">
    <citation type="journal article" date="2020" name="mSystems">
        <title>Genome- and Community-Level Interaction Insights into Carbon Utilization and Element Cycling Functions of Hydrothermarchaeota in Hydrothermal Sediment.</title>
        <authorList>
            <person name="Zhou Z."/>
            <person name="Liu Y."/>
            <person name="Xu W."/>
            <person name="Pan J."/>
            <person name="Luo Z.H."/>
            <person name="Li M."/>
        </authorList>
    </citation>
    <scope>NUCLEOTIDE SEQUENCE [LARGE SCALE GENOMIC DNA]</scope>
    <source>
        <strain evidence="4">HyVt-115</strain>
    </source>
</reference>
<comment type="subunit">
    <text evidence="3">Forms a complex with KhpB.</text>
</comment>
<evidence type="ECO:0000256" key="1">
    <source>
        <dbReference type="ARBA" id="ARBA00022490"/>
    </source>
</evidence>
<comment type="subcellular location">
    <subcellularLocation>
        <location evidence="3">Cytoplasm</location>
    </subcellularLocation>
</comment>
<comment type="similarity">
    <text evidence="3">Belongs to the KhpA RNA-binding protein family.</text>
</comment>
<keyword evidence="1 3" id="KW-0963">Cytoplasm</keyword>
<dbReference type="GO" id="GO:0005737">
    <property type="term" value="C:cytoplasm"/>
    <property type="evidence" value="ECO:0007669"/>
    <property type="project" value="UniProtKB-SubCell"/>
</dbReference>
<dbReference type="GO" id="GO:0009252">
    <property type="term" value="P:peptidoglycan biosynthetic process"/>
    <property type="evidence" value="ECO:0007669"/>
    <property type="project" value="UniProtKB-UniRule"/>
</dbReference>